<name>B9XDS1_PEDPL</name>
<keyword evidence="3" id="KW-1185">Reference proteome</keyword>
<sequence>MIGGSSICTLNVVQSNRLNLPNNWKVSLLRHRWWQQLRIDFKPGCVETGTNALVTLGWYLRFEQDSKVMKVLSINVSLPREVTGQGKTFSTGIFKIPVEGRIKVHSLGLEGDGQADLENHGGIHKAVYSYPFEHYEYWAGELGRNDFSFGQFGENLTISGWLEDGVHIGDMFRIGEVLLEISQPRVPCYKLAVKMNLPEFPKHFAASGRIGFYLRVLAPGEIGAGDAMERVKIDSRGVTVREMMDVMYFKRHNEEIMRKAITIPALTPSWRDELKQRLGMEAVTNQS</sequence>
<dbReference type="Pfam" id="PF03475">
    <property type="entry name" value="YiiM_3-alpha"/>
    <property type="match status" value="1"/>
</dbReference>
<dbReference type="Proteomes" id="UP000003688">
    <property type="component" value="Unassembled WGS sequence"/>
</dbReference>
<dbReference type="PANTHER" id="PTHR30212">
    <property type="entry name" value="PROTEIN YIIM"/>
    <property type="match status" value="1"/>
</dbReference>
<dbReference type="GO" id="GO:0030151">
    <property type="term" value="F:molybdenum ion binding"/>
    <property type="evidence" value="ECO:0007669"/>
    <property type="project" value="InterPro"/>
</dbReference>
<dbReference type="InterPro" id="IPR052353">
    <property type="entry name" value="Benzoxazolinone_Detox_Enz"/>
</dbReference>
<organism evidence="2 3">
    <name type="scientific">Pedosphaera parvula (strain Ellin514)</name>
    <dbReference type="NCBI Taxonomy" id="320771"/>
    <lineage>
        <taxon>Bacteria</taxon>
        <taxon>Pseudomonadati</taxon>
        <taxon>Verrucomicrobiota</taxon>
        <taxon>Pedosphaerae</taxon>
        <taxon>Pedosphaerales</taxon>
        <taxon>Pedosphaeraceae</taxon>
        <taxon>Pedosphaera</taxon>
    </lineage>
</organism>
<dbReference type="AlphaFoldDB" id="B9XDS1"/>
<proteinExistence type="predicted"/>
<dbReference type="InterPro" id="IPR005302">
    <property type="entry name" value="MoCF_Sase_C"/>
</dbReference>
<dbReference type="InterPro" id="IPR005163">
    <property type="entry name" value="Tri_helical_YiiM-like"/>
</dbReference>
<dbReference type="PROSITE" id="PS51340">
    <property type="entry name" value="MOSC"/>
    <property type="match status" value="1"/>
</dbReference>
<reference evidence="2 3" key="1">
    <citation type="journal article" date="2011" name="J. Bacteriol.">
        <title>Genome sequence of 'Pedosphaera parvula' Ellin514, an aerobic Verrucomicrobial isolate from pasture soil.</title>
        <authorList>
            <person name="Kant R."/>
            <person name="van Passel M.W."/>
            <person name="Sangwan P."/>
            <person name="Palva A."/>
            <person name="Lucas S."/>
            <person name="Copeland A."/>
            <person name="Lapidus A."/>
            <person name="Glavina Del Rio T."/>
            <person name="Dalin E."/>
            <person name="Tice H."/>
            <person name="Bruce D."/>
            <person name="Goodwin L."/>
            <person name="Pitluck S."/>
            <person name="Chertkov O."/>
            <person name="Larimer F.W."/>
            <person name="Land M.L."/>
            <person name="Hauser L."/>
            <person name="Brettin T.S."/>
            <person name="Detter J.C."/>
            <person name="Han S."/>
            <person name="de Vos W.M."/>
            <person name="Janssen P.H."/>
            <person name="Smidt H."/>
        </authorList>
    </citation>
    <scope>NUCLEOTIDE SEQUENCE [LARGE SCALE GENOMIC DNA]</scope>
    <source>
        <strain evidence="2 3">Ellin514</strain>
    </source>
</reference>
<dbReference type="EMBL" id="ABOX02000006">
    <property type="protein sequence ID" value="EEF62217.1"/>
    <property type="molecule type" value="Genomic_DNA"/>
</dbReference>
<dbReference type="PANTHER" id="PTHR30212:SF2">
    <property type="entry name" value="PROTEIN YIIM"/>
    <property type="match status" value="1"/>
</dbReference>
<gene>
    <name evidence="2" type="ORF">Cflav_PD6494</name>
</gene>
<dbReference type="SUPFAM" id="SSF50800">
    <property type="entry name" value="PK beta-barrel domain-like"/>
    <property type="match status" value="1"/>
</dbReference>
<dbReference type="Pfam" id="PF03473">
    <property type="entry name" value="MOSC"/>
    <property type="match status" value="1"/>
</dbReference>
<feature type="domain" description="MOSC" evidence="1">
    <location>
        <begin position="96"/>
        <end position="231"/>
    </location>
</feature>
<dbReference type="GO" id="GO:0003824">
    <property type="term" value="F:catalytic activity"/>
    <property type="evidence" value="ECO:0007669"/>
    <property type="project" value="InterPro"/>
</dbReference>
<dbReference type="Gene3D" id="2.40.33.20">
    <property type="entry name" value="PK beta-barrel domain-like"/>
    <property type="match status" value="1"/>
</dbReference>
<evidence type="ECO:0000259" key="1">
    <source>
        <dbReference type="PROSITE" id="PS51340"/>
    </source>
</evidence>
<dbReference type="GO" id="GO:0030170">
    <property type="term" value="F:pyridoxal phosphate binding"/>
    <property type="evidence" value="ECO:0007669"/>
    <property type="project" value="InterPro"/>
</dbReference>
<evidence type="ECO:0000313" key="2">
    <source>
        <dbReference type="EMBL" id="EEF62217.1"/>
    </source>
</evidence>
<evidence type="ECO:0000313" key="3">
    <source>
        <dbReference type="Proteomes" id="UP000003688"/>
    </source>
</evidence>
<accession>B9XDS1</accession>
<protein>
    <submittedName>
        <fullName evidence="2">MOSC domain containing protein</fullName>
    </submittedName>
</protein>
<dbReference type="STRING" id="320771.Cflav_PD6494"/>
<comment type="caution">
    <text evidence="2">The sequence shown here is derived from an EMBL/GenBank/DDBJ whole genome shotgun (WGS) entry which is preliminary data.</text>
</comment>
<dbReference type="InterPro" id="IPR011037">
    <property type="entry name" value="Pyrv_Knase-like_insert_dom_sf"/>
</dbReference>